<proteinExistence type="predicted"/>
<dbReference type="AlphaFoldDB" id="A0A6M3IRN1"/>
<name>A0A6M3IRN1_9ZZZZ</name>
<protein>
    <submittedName>
        <fullName evidence="1">Uncharacterized protein</fullName>
    </submittedName>
</protein>
<sequence length="175" mass="20040">MKKSEELKKQLAQDVQCQLICGDGTGKDPKRHYSNCPNYVPEIEEKVSGLPHDQLLQALYFVFDFMDRALINFYLVGDTAASVRAKKDLFGDKIMVAVRKNEWDSGARRIADAFAPPLEDEGGIVRYEYKGVPIILYVLHDSTSLTSADTTIYANEYFKLPNPYDEFIKEFEWLK</sequence>
<reference evidence="1" key="1">
    <citation type="submission" date="2020-03" db="EMBL/GenBank/DDBJ databases">
        <title>The deep terrestrial virosphere.</title>
        <authorList>
            <person name="Holmfeldt K."/>
            <person name="Nilsson E."/>
            <person name="Simone D."/>
            <person name="Lopez-Fernandez M."/>
            <person name="Wu X."/>
            <person name="de Brujin I."/>
            <person name="Lundin D."/>
            <person name="Andersson A."/>
            <person name="Bertilsson S."/>
            <person name="Dopson M."/>
        </authorList>
    </citation>
    <scope>NUCLEOTIDE SEQUENCE</scope>
    <source>
        <strain evidence="1">MM415B01169</strain>
    </source>
</reference>
<accession>A0A6M3IRN1</accession>
<gene>
    <name evidence="1" type="ORF">MM415B01169_0029</name>
</gene>
<organism evidence="1">
    <name type="scientific">viral metagenome</name>
    <dbReference type="NCBI Taxonomy" id="1070528"/>
    <lineage>
        <taxon>unclassified sequences</taxon>
        <taxon>metagenomes</taxon>
        <taxon>organismal metagenomes</taxon>
    </lineage>
</organism>
<dbReference type="EMBL" id="MT141399">
    <property type="protein sequence ID" value="QJA60196.1"/>
    <property type="molecule type" value="Genomic_DNA"/>
</dbReference>
<evidence type="ECO:0000313" key="1">
    <source>
        <dbReference type="EMBL" id="QJA60196.1"/>
    </source>
</evidence>